<name>A0A9D1CXB2_9FIRM</name>
<comment type="cofactor">
    <cofactor evidence="1">
        <name>a divalent metal cation</name>
        <dbReference type="ChEBI" id="CHEBI:60240"/>
    </cofactor>
</comment>
<evidence type="ECO:0000259" key="6">
    <source>
        <dbReference type="Pfam" id="PF03755"/>
    </source>
</evidence>
<reference evidence="8" key="1">
    <citation type="submission" date="2020-10" db="EMBL/GenBank/DDBJ databases">
        <authorList>
            <person name="Gilroy R."/>
        </authorList>
    </citation>
    <scope>NUCLEOTIDE SEQUENCE</scope>
    <source>
        <strain evidence="8">ChiSjej6B24-2974</strain>
    </source>
</reference>
<evidence type="ECO:0000256" key="5">
    <source>
        <dbReference type="ARBA" id="ARBA00035648"/>
    </source>
</evidence>
<dbReference type="AlphaFoldDB" id="A0A9D1CXB2"/>
<feature type="domain" description="Endoribonuclease YicC-like N-terminal" evidence="6">
    <location>
        <begin position="1"/>
        <end position="149"/>
    </location>
</feature>
<dbReference type="Pfam" id="PF08340">
    <property type="entry name" value="YicC-like_C"/>
    <property type="match status" value="1"/>
</dbReference>
<dbReference type="PANTHER" id="PTHR30636">
    <property type="entry name" value="UPF0701 PROTEIN YICC"/>
    <property type="match status" value="1"/>
</dbReference>
<reference evidence="8" key="2">
    <citation type="journal article" date="2021" name="PeerJ">
        <title>Extensive microbial diversity within the chicken gut microbiome revealed by metagenomics and culture.</title>
        <authorList>
            <person name="Gilroy R."/>
            <person name="Ravi A."/>
            <person name="Getino M."/>
            <person name="Pursley I."/>
            <person name="Horton D.L."/>
            <person name="Alikhan N.F."/>
            <person name="Baker D."/>
            <person name="Gharbi K."/>
            <person name="Hall N."/>
            <person name="Watson M."/>
            <person name="Adriaenssens E.M."/>
            <person name="Foster-Nyarko E."/>
            <person name="Jarju S."/>
            <person name="Secka A."/>
            <person name="Antonio M."/>
            <person name="Oren A."/>
            <person name="Chaudhuri R.R."/>
            <person name="La Ragione R."/>
            <person name="Hildebrand F."/>
            <person name="Pallen M.J."/>
        </authorList>
    </citation>
    <scope>NUCLEOTIDE SEQUENCE</scope>
    <source>
        <strain evidence="8">ChiSjej6B24-2974</strain>
    </source>
</reference>
<accession>A0A9D1CXB2</accession>
<dbReference type="GO" id="GO:0004521">
    <property type="term" value="F:RNA endonuclease activity"/>
    <property type="evidence" value="ECO:0007669"/>
    <property type="project" value="InterPro"/>
</dbReference>
<evidence type="ECO:0000313" key="9">
    <source>
        <dbReference type="Proteomes" id="UP000824260"/>
    </source>
</evidence>
<keyword evidence="4" id="KW-0378">Hydrolase</keyword>
<dbReference type="PANTHER" id="PTHR30636:SF3">
    <property type="entry name" value="UPF0701 PROTEIN YICC"/>
    <property type="match status" value="1"/>
</dbReference>
<keyword evidence="3" id="KW-0255">Endonuclease</keyword>
<evidence type="ECO:0000313" key="8">
    <source>
        <dbReference type="EMBL" id="HIQ83498.1"/>
    </source>
</evidence>
<dbReference type="InterPro" id="IPR013551">
    <property type="entry name" value="YicC-like_C"/>
</dbReference>
<dbReference type="Pfam" id="PF03755">
    <property type="entry name" value="YicC-like_N"/>
    <property type="match status" value="1"/>
</dbReference>
<sequence>MTGYGRCEREREGRRLTVEIKSVNHRFLDISLRMPRCFLFLEDEARKAIGRRLSRGHVDVFLTYRNLREDAHEVFVDEGLIRAYLRATDGLTSLRDDRSMMNMLALPEVVQIIEAGEDCDALRALLLETLEGALDALTAMRATEGTALRNDLAARADALEGIAAGIAARALETVAAYRERLRASVEELLQGHMDEARLVQETAIYADRAAIDEELVRLKSHIAQLRALIAEEAPAGRRLDFLAQEFNREVNTIASKSQDIEITRLAMDGKAEIEKLREQVQNVE</sequence>
<dbReference type="GO" id="GO:0016787">
    <property type="term" value="F:hydrolase activity"/>
    <property type="evidence" value="ECO:0007669"/>
    <property type="project" value="UniProtKB-KW"/>
</dbReference>
<feature type="domain" description="Endoribonuclease YicC-like C-terminal" evidence="7">
    <location>
        <begin position="167"/>
        <end position="284"/>
    </location>
</feature>
<gene>
    <name evidence="8" type="ORF">IAA52_10410</name>
</gene>
<protein>
    <submittedName>
        <fullName evidence="8">YicC family protein</fullName>
    </submittedName>
</protein>
<evidence type="ECO:0000256" key="4">
    <source>
        <dbReference type="ARBA" id="ARBA00022801"/>
    </source>
</evidence>
<evidence type="ECO:0000259" key="7">
    <source>
        <dbReference type="Pfam" id="PF08340"/>
    </source>
</evidence>
<keyword evidence="2" id="KW-0540">Nuclease</keyword>
<evidence type="ECO:0000256" key="2">
    <source>
        <dbReference type="ARBA" id="ARBA00022722"/>
    </source>
</evidence>
<comment type="caution">
    <text evidence="8">The sequence shown here is derived from an EMBL/GenBank/DDBJ whole genome shotgun (WGS) entry which is preliminary data.</text>
</comment>
<dbReference type="Proteomes" id="UP000824260">
    <property type="component" value="Unassembled WGS sequence"/>
</dbReference>
<organism evidence="8 9">
    <name type="scientific">Candidatus Pullichristensenella stercorigallinarum</name>
    <dbReference type="NCBI Taxonomy" id="2840909"/>
    <lineage>
        <taxon>Bacteria</taxon>
        <taxon>Bacillati</taxon>
        <taxon>Bacillota</taxon>
        <taxon>Clostridia</taxon>
        <taxon>Candidatus Pullichristensenella</taxon>
    </lineage>
</organism>
<comment type="similarity">
    <text evidence="5">Belongs to the YicC/YloC family.</text>
</comment>
<evidence type="ECO:0000256" key="1">
    <source>
        <dbReference type="ARBA" id="ARBA00001968"/>
    </source>
</evidence>
<evidence type="ECO:0000256" key="3">
    <source>
        <dbReference type="ARBA" id="ARBA00022759"/>
    </source>
</evidence>
<dbReference type="NCBIfam" id="TIGR00255">
    <property type="entry name" value="YicC/YloC family endoribonuclease"/>
    <property type="match status" value="1"/>
</dbReference>
<proteinExistence type="inferred from homology"/>
<dbReference type="InterPro" id="IPR013527">
    <property type="entry name" value="YicC-like_N"/>
</dbReference>
<dbReference type="EMBL" id="DVFZ01000100">
    <property type="protein sequence ID" value="HIQ83498.1"/>
    <property type="molecule type" value="Genomic_DNA"/>
</dbReference>
<dbReference type="InterPro" id="IPR005229">
    <property type="entry name" value="YicC/YloC-like"/>
</dbReference>